<dbReference type="Proteomes" id="UP000801492">
    <property type="component" value="Unassembled WGS sequence"/>
</dbReference>
<dbReference type="EMBL" id="VTPC01090572">
    <property type="protein sequence ID" value="KAF2882985.1"/>
    <property type="molecule type" value="Genomic_DNA"/>
</dbReference>
<sequence length="106" mass="11913">MRLFTLVEQIPSDNESIVSDSEDESERNFDMPMLENPENNAVCNNTDWDSKDDLPLASFLLAPPAEMTANMGRCLSLKEFRLVIANGLIGADPEIPQRDRKSTEKI</sequence>
<protein>
    <submittedName>
        <fullName evidence="2">Uncharacterized protein</fullName>
    </submittedName>
</protein>
<feature type="region of interest" description="Disordered" evidence="1">
    <location>
        <begin position="13"/>
        <end position="39"/>
    </location>
</feature>
<dbReference type="AlphaFoldDB" id="A0A8K0CFR2"/>
<evidence type="ECO:0000313" key="2">
    <source>
        <dbReference type="EMBL" id="KAF2882985.1"/>
    </source>
</evidence>
<name>A0A8K0CFR2_IGNLU</name>
<dbReference type="OrthoDB" id="6609151at2759"/>
<comment type="caution">
    <text evidence="2">The sequence shown here is derived from an EMBL/GenBank/DDBJ whole genome shotgun (WGS) entry which is preliminary data.</text>
</comment>
<reference evidence="2" key="1">
    <citation type="submission" date="2019-08" db="EMBL/GenBank/DDBJ databases">
        <title>The genome of the North American firefly Photinus pyralis.</title>
        <authorList>
            <consortium name="Photinus pyralis genome working group"/>
            <person name="Fallon T.R."/>
            <person name="Sander Lower S.E."/>
            <person name="Weng J.-K."/>
        </authorList>
    </citation>
    <scope>NUCLEOTIDE SEQUENCE</scope>
    <source>
        <strain evidence="2">TRF0915ILg1</strain>
        <tissue evidence="2">Whole body</tissue>
    </source>
</reference>
<proteinExistence type="predicted"/>
<organism evidence="2 3">
    <name type="scientific">Ignelater luminosus</name>
    <name type="common">Cucubano</name>
    <name type="synonym">Pyrophorus luminosus</name>
    <dbReference type="NCBI Taxonomy" id="2038154"/>
    <lineage>
        <taxon>Eukaryota</taxon>
        <taxon>Metazoa</taxon>
        <taxon>Ecdysozoa</taxon>
        <taxon>Arthropoda</taxon>
        <taxon>Hexapoda</taxon>
        <taxon>Insecta</taxon>
        <taxon>Pterygota</taxon>
        <taxon>Neoptera</taxon>
        <taxon>Endopterygota</taxon>
        <taxon>Coleoptera</taxon>
        <taxon>Polyphaga</taxon>
        <taxon>Elateriformia</taxon>
        <taxon>Elateroidea</taxon>
        <taxon>Elateridae</taxon>
        <taxon>Agrypninae</taxon>
        <taxon>Pyrophorini</taxon>
        <taxon>Ignelater</taxon>
    </lineage>
</organism>
<gene>
    <name evidence="2" type="ORF">ILUMI_23213</name>
</gene>
<evidence type="ECO:0000313" key="3">
    <source>
        <dbReference type="Proteomes" id="UP000801492"/>
    </source>
</evidence>
<keyword evidence="3" id="KW-1185">Reference proteome</keyword>
<accession>A0A8K0CFR2</accession>
<evidence type="ECO:0000256" key="1">
    <source>
        <dbReference type="SAM" id="MobiDB-lite"/>
    </source>
</evidence>